<name>A0A202B2A6_CHRVL</name>
<dbReference type="AlphaFoldDB" id="A0A202B2A6"/>
<gene>
    <name evidence="2" type="ORF">CBW21_22340</name>
</gene>
<evidence type="ECO:0000313" key="3">
    <source>
        <dbReference type="Proteomes" id="UP000196342"/>
    </source>
</evidence>
<comment type="caution">
    <text evidence="2">The sequence shown here is derived from an EMBL/GenBank/DDBJ whole genome shotgun (WGS) entry which is preliminary data.</text>
</comment>
<dbReference type="EMBL" id="NHOO01000032">
    <property type="protein sequence ID" value="OVE45581.1"/>
    <property type="molecule type" value="Genomic_DNA"/>
</dbReference>
<organism evidence="2 3">
    <name type="scientific">Chromobacterium violaceum</name>
    <dbReference type="NCBI Taxonomy" id="536"/>
    <lineage>
        <taxon>Bacteria</taxon>
        <taxon>Pseudomonadati</taxon>
        <taxon>Pseudomonadota</taxon>
        <taxon>Betaproteobacteria</taxon>
        <taxon>Neisseriales</taxon>
        <taxon>Chromobacteriaceae</taxon>
        <taxon>Chromobacterium</taxon>
    </lineage>
</organism>
<proteinExistence type="predicted"/>
<dbReference type="InterPro" id="IPR013046">
    <property type="entry name" value="GpV/Gp45"/>
</dbReference>
<dbReference type="RefSeq" id="WP_087698891.1">
    <property type="nucleotide sequence ID" value="NZ_NHOO01000032.1"/>
</dbReference>
<dbReference type="Proteomes" id="UP000196342">
    <property type="component" value="Unassembled WGS sequence"/>
</dbReference>
<dbReference type="InterPro" id="IPR014462">
    <property type="entry name" value="Phage_Mu_Gp45"/>
</dbReference>
<dbReference type="Pfam" id="PF06890">
    <property type="entry name" value="Phage_Mu_Gp45"/>
    <property type="match status" value="1"/>
</dbReference>
<reference evidence="2 3" key="1">
    <citation type="submission" date="2017-05" db="EMBL/GenBank/DDBJ databases">
        <title>Chromobacterium violaceum GHPS1 isolated from Hydrocarbon polluted soil in French Guiana display an awesome secondary metabolite arsenal and a battery of drug and heavy-metal-resistance and detoxification of xenobiotics proteins.</title>
        <authorList>
            <person name="Belbahri L."/>
        </authorList>
    </citation>
    <scope>NUCLEOTIDE SEQUENCE [LARGE SCALE GENOMIC DNA]</scope>
    <source>
        <strain evidence="2 3">GHPS1</strain>
    </source>
</reference>
<feature type="domain" description="Bacteriophage Mu Gp45 N-terminal" evidence="1">
    <location>
        <begin position="18"/>
        <end position="85"/>
    </location>
</feature>
<evidence type="ECO:0000259" key="1">
    <source>
        <dbReference type="Pfam" id="PF06890"/>
    </source>
</evidence>
<keyword evidence="3" id="KW-1185">Reference proteome</keyword>
<dbReference type="InterPro" id="IPR053861">
    <property type="entry name" value="Phage_Mu_Gp45_N"/>
</dbReference>
<protein>
    <recommendedName>
        <fullName evidence="1">Bacteriophage Mu Gp45 N-terminal domain-containing protein</fullName>
    </recommendedName>
</protein>
<dbReference type="NCBIfam" id="TIGR01644">
    <property type="entry name" value="phage_P2_V"/>
    <property type="match status" value="1"/>
</dbReference>
<evidence type="ECO:0000313" key="2">
    <source>
        <dbReference type="EMBL" id="OVE45581.1"/>
    </source>
</evidence>
<accession>A0A202B2A6</accession>
<sequence>MIQQIERLARRVWMLLGRGRVTAPASDGGSVQVLQVQLGRDETRDHLRRLADYGFTSHPPVGSDAVVLFPMGDRNNGVVVATNHQGSRMTGLQPGEVAVFDNRGQSVYLTASGIVVNGAGLPLTVNNTPTVTVNASASVKLNTPELDVTGLIKAGGDIIDNAGSNAHSMAQMRAIYNSHDHAVQGVQAGGSTVTTQHPNQQE</sequence>
<dbReference type="PIRSF" id="PIRSF012337">
    <property type="entry name" value="gp45"/>
    <property type="match status" value="1"/>
</dbReference>